<dbReference type="EMBL" id="VRMN01000004">
    <property type="protein sequence ID" value="KAA8494975.1"/>
    <property type="molecule type" value="Genomic_DNA"/>
</dbReference>
<dbReference type="AlphaFoldDB" id="A0A5J4YUP5"/>
<comment type="catalytic activity">
    <reaction evidence="6">
        <text>D-arabinose 5-phosphate + phosphoenolpyruvate + H2O = 3-deoxy-alpha-D-manno-2-octulosonate-8-phosphate + phosphate</text>
        <dbReference type="Rhea" id="RHEA:14053"/>
        <dbReference type="ChEBI" id="CHEBI:15377"/>
        <dbReference type="ChEBI" id="CHEBI:43474"/>
        <dbReference type="ChEBI" id="CHEBI:57693"/>
        <dbReference type="ChEBI" id="CHEBI:58702"/>
        <dbReference type="ChEBI" id="CHEBI:85985"/>
        <dbReference type="EC" id="2.5.1.55"/>
    </reaction>
</comment>
<dbReference type="SUPFAM" id="SSF51569">
    <property type="entry name" value="Aldolase"/>
    <property type="match status" value="1"/>
</dbReference>
<dbReference type="NCBIfam" id="NF003543">
    <property type="entry name" value="PRK05198.1"/>
    <property type="match status" value="1"/>
</dbReference>
<evidence type="ECO:0000256" key="6">
    <source>
        <dbReference type="ARBA" id="ARBA00049112"/>
    </source>
</evidence>
<evidence type="ECO:0000256" key="5">
    <source>
        <dbReference type="ARBA" id="ARBA00022679"/>
    </source>
</evidence>
<dbReference type="OMA" id="FGYHNLV"/>
<feature type="domain" description="DAHP synthetase I/KDSA" evidence="7">
    <location>
        <begin position="26"/>
        <end position="280"/>
    </location>
</feature>
<organism evidence="8 9">
    <name type="scientific">Porphyridium purpureum</name>
    <name type="common">Red alga</name>
    <name type="synonym">Porphyridium cruentum</name>
    <dbReference type="NCBI Taxonomy" id="35688"/>
    <lineage>
        <taxon>Eukaryota</taxon>
        <taxon>Rhodophyta</taxon>
        <taxon>Bangiophyceae</taxon>
        <taxon>Porphyridiales</taxon>
        <taxon>Porphyridiaceae</taxon>
        <taxon>Porphyridium</taxon>
    </lineage>
</organism>
<evidence type="ECO:0000256" key="3">
    <source>
        <dbReference type="ARBA" id="ARBA00012693"/>
    </source>
</evidence>
<dbReference type="GO" id="GO:0005737">
    <property type="term" value="C:cytoplasm"/>
    <property type="evidence" value="ECO:0007669"/>
    <property type="project" value="UniProtKB-SubCell"/>
</dbReference>
<name>A0A5J4YUP5_PORPP</name>
<protein>
    <recommendedName>
        <fullName evidence="3">3-deoxy-8-phosphooctulonate synthase</fullName>
        <ecNumber evidence="3">2.5.1.55</ecNumber>
    </recommendedName>
</protein>
<evidence type="ECO:0000256" key="2">
    <source>
        <dbReference type="ARBA" id="ARBA00010499"/>
    </source>
</evidence>
<evidence type="ECO:0000313" key="9">
    <source>
        <dbReference type="Proteomes" id="UP000324585"/>
    </source>
</evidence>
<gene>
    <name evidence="8" type="ORF">FVE85_3216</name>
</gene>
<dbReference type="InterPro" id="IPR006218">
    <property type="entry name" value="DAHP1/KDSA"/>
</dbReference>
<sequence length="296" mass="32157">MQRAFKSSPQIARRSRELFRTLLNADRFFVIAGLNVIESEEQTVQVARTLRDICDDLALPLVFKASFDKANRSSVVSYRGVGLDAGLKILEKVKDQTLLPVLTDVHCLATLGAAASVVDVVQIPAFLCRQTDLLLAAGQSGRIVHIKKGQFASPRVAVQAAHKVLSTGNSNVILCERGFAFGYDDLVFDPTSIPEMRRMVPEVPLVVDVSHSLQKPGGKVRDDGTVESSGRRFLIPTMARCAVAIGCNGLFLEVHPCPDEAPVDSQVQWPLGKVHTLLSELLDIAGATRARETSCV</sequence>
<dbReference type="Proteomes" id="UP000324585">
    <property type="component" value="Unassembled WGS sequence"/>
</dbReference>
<evidence type="ECO:0000256" key="1">
    <source>
        <dbReference type="ARBA" id="ARBA00004496"/>
    </source>
</evidence>
<keyword evidence="4" id="KW-0963">Cytoplasm</keyword>
<proteinExistence type="inferred from homology"/>
<dbReference type="InterPro" id="IPR006269">
    <property type="entry name" value="KDO8P_synthase"/>
</dbReference>
<dbReference type="Gene3D" id="3.20.20.70">
    <property type="entry name" value="Aldolase class I"/>
    <property type="match status" value="1"/>
</dbReference>
<comment type="subcellular location">
    <subcellularLocation>
        <location evidence="1">Cytoplasm</location>
    </subcellularLocation>
</comment>
<dbReference type="PANTHER" id="PTHR21057">
    <property type="entry name" value="PHOSPHO-2-DEHYDRO-3-DEOXYHEPTONATE ALDOLASE"/>
    <property type="match status" value="1"/>
</dbReference>
<comment type="caution">
    <text evidence="8">The sequence shown here is derived from an EMBL/GenBank/DDBJ whole genome shotgun (WGS) entry which is preliminary data.</text>
</comment>
<accession>A0A5J4YUP5</accession>
<dbReference type="NCBIfam" id="TIGR01362">
    <property type="entry name" value="KDO8P_synth"/>
    <property type="match status" value="1"/>
</dbReference>
<dbReference type="Pfam" id="PF00793">
    <property type="entry name" value="DAHP_synth_1"/>
    <property type="match status" value="1"/>
</dbReference>
<dbReference type="OrthoDB" id="2013945at2759"/>
<dbReference type="InterPro" id="IPR013785">
    <property type="entry name" value="Aldolase_TIM"/>
</dbReference>
<evidence type="ECO:0000313" key="8">
    <source>
        <dbReference type="EMBL" id="KAA8494975.1"/>
    </source>
</evidence>
<keyword evidence="9" id="KW-1185">Reference proteome</keyword>
<comment type="similarity">
    <text evidence="2">Belongs to the KdsA family.</text>
</comment>
<evidence type="ECO:0000259" key="7">
    <source>
        <dbReference type="Pfam" id="PF00793"/>
    </source>
</evidence>
<keyword evidence="5" id="KW-0808">Transferase</keyword>
<evidence type="ECO:0000256" key="4">
    <source>
        <dbReference type="ARBA" id="ARBA00022490"/>
    </source>
</evidence>
<dbReference type="GO" id="GO:0008676">
    <property type="term" value="F:3-deoxy-8-phosphooctulonate synthase activity"/>
    <property type="evidence" value="ECO:0007669"/>
    <property type="project" value="UniProtKB-EC"/>
</dbReference>
<dbReference type="EC" id="2.5.1.55" evidence="3"/>
<reference evidence="9" key="1">
    <citation type="journal article" date="2019" name="Nat. Commun.">
        <title>Expansion of phycobilisome linker gene families in mesophilic red algae.</title>
        <authorList>
            <person name="Lee J."/>
            <person name="Kim D."/>
            <person name="Bhattacharya D."/>
            <person name="Yoon H.S."/>
        </authorList>
    </citation>
    <scope>NUCLEOTIDE SEQUENCE [LARGE SCALE GENOMIC DNA]</scope>
    <source>
        <strain evidence="9">CCMP 1328</strain>
    </source>
</reference>